<dbReference type="RefSeq" id="XP_041232064.1">
    <property type="nucleotide sequence ID" value="XM_041366085.1"/>
</dbReference>
<sequence length="207" mass="24217">MAFNLADGCSLIFQWVFIPWLQRELDGYKDHVNNSAKRHDCNKVLPHGVPNLIYESPEDFWALDFKIILEPSTIDHVRSTYIDPDHALFDLVPQEFGHFIQDYYHELGRPSVNRQSAWTVYLHLHHTISRLYEQLPPVVLTDNEDDPLPLLENHQDLPFHKNDDRDYYMGGDDEPDVGDNYLEGLDHAGLVVWEFSEDEDEAVVDEW</sequence>
<evidence type="ECO:0000313" key="2">
    <source>
        <dbReference type="Proteomes" id="UP001195769"/>
    </source>
</evidence>
<accession>A0AAD4EHU6</accession>
<proteinExistence type="predicted"/>
<gene>
    <name evidence="1" type="ORF">F5891DRAFT_1181900</name>
</gene>
<keyword evidence="2" id="KW-1185">Reference proteome</keyword>
<evidence type="ECO:0000313" key="1">
    <source>
        <dbReference type="EMBL" id="KAG1906489.1"/>
    </source>
</evidence>
<dbReference type="GeneID" id="64660383"/>
<organism evidence="1 2">
    <name type="scientific">Suillus fuscotomentosus</name>
    <dbReference type="NCBI Taxonomy" id="1912939"/>
    <lineage>
        <taxon>Eukaryota</taxon>
        <taxon>Fungi</taxon>
        <taxon>Dikarya</taxon>
        <taxon>Basidiomycota</taxon>
        <taxon>Agaricomycotina</taxon>
        <taxon>Agaricomycetes</taxon>
        <taxon>Agaricomycetidae</taxon>
        <taxon>Boletales</taxon>
        <taxon>Suillineae</taxon>
        <taxon>Suillaceae</taxon>
        <taxon>Suillus</taxon>
    </lineage>
</organism>
<dbReference type="Proteomes" id="UP001195769">
    <property type="component" value="Unassembled WGS sequence"/>
</dbReference>
<comment type="caution">
    <text evidence="1">The sequence shown here is derived from an EMBL/GenBank/DDBJ whole genome shotgun (WGS) entry which is preliminary data.</text>
</comment>
<dbReference type="AlphaFoldDB" id="A0AAD4EHU6"/>
<reference evidence="1" key="1">
    <citation type="journal article" date="2020" name="New Phytol.">
        <title>Comparative genomics reveals dynamic genome evolution in host specialist ectomycorrhizal fungi.</title>
        <authorList>
            <person name="Lofgren L.A."/>
            <person name="Nguyen N.H."/>
            <person name="Vilgalys R."/>
            <person name="Ruytinx J."/>
            <person name="Liao H.L."/>
            <person name="Branco S."/>
            <person name="Kuo A."/>
            <person name="LaButti K."/>
            <person name="Lipzen A."/>
            <person name="Andreopoulos W."/>
            <person name="Pangilinan J."/>
            <person name="Riley R."/>
            <person name="Hundley H."/>
            <person name="Na H."/>
            <person name="Barry K."/>
            <person name="Grigoriev I.V."/>
            <person name="Stajich J.E."/>
            <person name="Kennedy P.G."/>
        </authorList>
    </citation>
    <scope>NUCLEOTIDE SEQUENCE</scope>
    <source>
        <strain evidence="1">FC203</strain>
    </source>
</reference>
<protein>
    <submittedName>
        <fullName evidence="1">Uncharacterized protein</fullName>
    </submittedName>
</protein>
<name>A0AAD4EHU6_9AGAM</name>
<dbReference type="EMBL" id="JABBWK010000004">
    <property type="protein sequence ID" value="KAG1906489.1"/>
    <property type="molecule type" value="Genomic_DNA"/>
</dbReference>